<reference evidence="1 2" key="1">
    <citation type="submission" date="2017-02" db="EMBL/GenBank/DDBJ databases">
        <authorList>
            <person name="Peterson S.W."/>
        </authorList>
    </citation>
    <scope>NUCLEOTIDE SEQUENCE [LARGE SCALE GENOMIC DNA]</scope>
    <source>
        <strain evidence="1 2">S285</strain>
    </source>
</reference>
<dbReference type="Gene3D" id="3.40.1530.20">
    <property type="entry name" value="Protein of unknown function (DUF1491)"/>
    <property type="match status" value="1"/>
</dbReference>
<sequence>MRLRSDIFVSALIRRVEVAGAVAMLRRRGAAEAGAIYVKVDRLDGSAALYGPAAQSEAIDPGVARLFQRQHAAEWLDPGEIEARLAREVDFDPDLWIVEIEDRQGRAFLDLAK</sequence>
<dbReference type="InterPro" id="IPR009964">
    <property type="entry name" value="DUF1491"/>
</dbReference>
<name>A0A1W6MQ66_9HYPH</name>
<evidence type="ECO:0000313" key="1">
    <source>
        <dbReference type="EMBL" id="ARN79751.1"/>
    </source>
</evidence>
<gene>
    <name evidence="1" type="ORF">B1812_00230</name>
</gene>
<keyword evidence="2" id="KW-1185">Reference proteome</keyword>
<protein>
    <recommendedName>
        <fullName evidence="3">GTP-binding protein Era</fullName>
    </recommendedName>
</protein>
<dbReference type="EMBL" id="CP019948">
    <property type="protein sequence ID" value="ARN79751.1"/>
    <property type="molecule type" value="Genomic_DNA"/>
</dbReference>
<evidence type="ECO:0008006" key="3">
    <source>
        <dbReference type="Google" id="ProtNLM"/>
    </source>
</evidence>
<dbReference type="RefSeq" id="WP_085769796.1">
    <property type="nucleotide sequence ID" value="NZ_AP027149.1"/>
</dbReference>
<evidence type="ECO:0000313" key="2">
    <source>
        <dbReference type="Proteomes" id="UP000193978"/>
    </source>
</evidence>
<dbReference type="Pfam" id="PF07372">
    <property type="entry name" value="DUF1491"/>
    <property type="match status" value="1"/>
</dbReference>
<dbReference type="KEGG" id="mbry:B1812_00230"/>
<dbReference type="AlphaFoldDB" id="A0A1W6MQ66"/>
<proteinExistence type="predicted"/>
<dbReference type="OrthoDB" id="9809136at2"/>
<accession>A0A1W6MQ66</accession>
<dbReference type="Proteomes" id="UP000193978">
    <property type="component" value="Chromosome"/>
</dbReference>
<organism evidence="1 2">
    <name type="scientific">Methylocystis bryophila</name>
    <dbReference type="NCBI Taxonomy" id="655015"/>
    <lineage>
        <taxon>Bacteria</taxon>
        <taxon>Pseudomonadati</taxon>
        <taxon>Pseudomonadota</taxon>
        <taxon>Alphaproteobacteria</taxon>
        <taxon>Hyphomicrobiales</taxon>
        <taxon>Methylocystaceae</taxon>
        <taxon>Methylocystis</taxon>
    </lineage>
</organism>
<dbReference type="STRING" id="655015.B1812_00230"/>